<dbReference type="AlphaFoldDB" id="A0A1V9YYK6"/>
<gene>
    <name evidence="2" type="ORF">ACHHYP_05286</name>
</gene>
<feature type="region of interest" description="Disordered" evidence="1">
    <location>
        <begin position="1"/>
        <end position="48"/>
    </location>
</feature>
<sequence length="207" mass="22850">MAWLTSAAAPPAPAAAPRCSWRKSAGGKKTTPLKSSVPPPPKSLGSTTDRLSMLSRADELTYHIHHAEKLEELYPYASAVPAMPTRRVVPVPTESGSAFHIYNSVPKATKSLSIEYDADAYRPTFASEPYRPTFASEHCRPTFASEPSRPTFVETPMQLQTRQSLPIESRDHQPFVLYDELTASTYSTPSGVTDYSLEDSYASEFEF</sequence>
<dbReference type="OrthoDB" id="62921at2759"/>
<reference evidence="2 3" key="1">
    <citation type="journal article" date="2014" name="Genome Biol. Evol.">
        <title>The secreted proteins of Achlya hypogyna and Thraustotheca clavata identify the ancestral oomycete secretome and reveal gene acquisitions by horizontal gene transfer.</title>
        <authorList>
            <person name="Misner I."/>
            <person name="Blouin N."/>
            <person name="Leonard G."/>
            <person name="Richards T.A."/>
            <person name="Lane C.E."/>
        </authorList>
    </citation>
    <scope>NUCLEOTIDE SEQUENCE [LARGE SCALE GENOMIC DNA]</scope>
    <source>
        <strain evidence="2 3">ATCC 48635</strain>
    </source>
</reference>
<dbReference type="EMBL" id="JNBR01000583">
    <property type="protein sequence ID" value="OQR90733.1"/>
    <property type="molecule type" value="Genomic_DNA"/>
</dbReference>
<evidence type="ECO:0000256" key="1">
    <source>
        <dbReference type="SAM" id="MobiDB-lite"/>
    </source>
</evidence>
<name>A0A1V9YYK6_ACHHY</name>
<organism evidence="2 3">
    <name type="scientific">Achlya hypogyna</name>
    <name type="common">Oomycete</name>
    <name type="synonym">Protoachlya hypogyna</name>
    <dbReference type="NCBI Taxonomy" id="1202772"/>
    <lineage>
        <taxon>Eukaryota</taxon>
        <taxon>Sar</taxon>
        <taxon>Stramenopiles</taxon>
        <taxon>Oomycota</taxon>
        <taxon>Saprolegniomycetes</taxon>
        <taxon>Saprolegniales</taxon>
        <taxon>Achlyaceae</taxon>
        <taxon>Achlya</taxon>
    </lineage>
</organism>
<protein>
    <submittedName>
        <fullName evidence="2">Uncharacterized protein</fullName>
    </submittedName>
</protein>
<evidence type="ECO:0000313" key="3">
    <source>
        <dbReference type="Proteomes" id="UP000243579"/>
    </source>
</evidence>
<dbReference type="Proteomes" id="UP000243579">
    <property type="component" value="Unassembled WGS sequence"/>
</dbReference>
<accession>A0A1V9YYK6</accession>
<proteinExistence type="predicted"/>
<keyword evidence="3" id="KW-1185">Reference proteome</keyword>
<evidence type="ECO:0000313" key="2">
    <source>
        <dbReference type="EMBL" id="OQR90733.1"/>
    </source>
</evidence>
<comment type="caution">
    <text evidence="2">The sequence shown here is derived from an EMBL/GenBank/DDBJ whole genome shotgun (WGS) entry which is preliminary data.</text>
</comment>